<dbReference type="AlphaFoldDB" id="A0A426XUY2"/>
<evidence type="ECO:0000313" key="1">
    <source>
        <dbReference type="EMBL" id="RRT43290.1"/>
    </source>
</evidence>
<dbReference type="Proteomes" id="UP000287651">
    <property type="component" value="Unassembled WGS sequence"/>
</dbReference>
<protein>
    <submittedName>
        <fullName evidence="1">Uncharacterized protein</fullName>
    </submittedName>
</protein>
<accession>A0A426XUY2</accession>
<comment type="caution">
    <text evidence="1">The sequence shown here is derived from an EMBL/GenBank/DDBJ whole genome shotgun (WGS) entry which is preliminary data.</text>
</comment>
<name>A0A426XUY2_ENSVE</name>
<gene>
    <name evidence="1" type="ORF">B296_00003015</name>
</gene>
<organism evidence="1 2">
    <name type="scientific">Ensete ventricosum</name>
    <name type="common">Abyssinian banana</name>
    <name type="synonym">Musa ensete</name>
    <dbReference type="NCBI Taxonomy" id="4639"/>
    <lineage>
        <taxon>Eukaryota</taxon>
        <taxon>Viridiplantae</taxon>
        <taxon>Streptophyta</taxon>
        <taxon>Embryophyta</taxon>
        <taxon>Tracheophyta</taxon>
        <taxon>Spermatophyta</taxon>
        <taxon>Magnoliopsida</taxon>
        <taxon>Liliopsida</taxon>
        <taxon>Zingiberales</taxon>
        <taxon>Musaceae</taxon>
        <taxon>Ensete</taxon>
    </lineage>
</organism>
<evidence type="ECO:0000313" key="2">
    <source>
        <dbReference type="Proteomes" id="UP000287651"/>
    </source>
</evidence>
<sequence length="119" mass="13791">MCTCKRGARSIFFPFLLLPSSSSRLLLVFSFPIAPSLAPGQFRSSPSAASFTVDGPPRELRRFFLQVIWERIRQEIWRMGARVSRRGTVARPWRNNGSNLFDDHSWRSGEVHQERHFKV</sequence>
<reference evidence="1 2" key="1">
    <citation type="journal article" date="2014" name="Agronomy (Basel)">
        <title>A Draft Genome Sequence for Ensete ventricosum, the Drought-Tolerant Tree Against Hunger.</title>
        <authorList>
            <person name="Harrison J."/>
            <person name="Moore K.A."/>
            <person name="Paszkiewicz K."/>
            <person name="Jones T."/>
            <person name="Grant M."/>
            <person name="Ambacheew D."/>
            <person name="Muzemil S."/>
            <person name="Studholme D.J."/>
        </authorList>
    </citation>
    <scope>NUCLEOTIDE SEQUENCE [LARGE SCALE GENOMIC DNA]</scope>
</reference>
<dbReference type="EMBL" id="AMZH03017260">
    <property type="protein sequence ID" value="RRT43290.1"/>
    <property type="molecule type" value="Genomic_DNA"/>
</dbReference>
<proteinExistence type="predicted"/>